<keyword evidence="5" id="KW-1133">Transmembrane helix</keyword>
<evidence type="ECO:0000256" key="3">
    <source>
        <dbReference type="ARBA" id="ARBA00023004"/>
    </source>
</evidence>
<reference evidence="6" key="1">
    <citation type="journal article" date="2021" name="Nat. Commun.">
        <title>Genetic determinants of endophytism in the Arabidopsis root mycobiome.</title>
        <authorList>
            <person name="Mesny F."/>
            <person name="Miyauchi S."/>
            <person name="Thiergart T."/>
            <person name="Pickel B."/>
            <person name="Atanasova L."/>
            <person name="Karlsson M."/>
            <person name="Huettel B."/>
            <person name="Barry K.W."/>
            <person name="Haridas S."/>
            <person name="Chen C."/>
            <person name="Bauer D."/>
            <person name="Andreopoulos W."/>
            <person name="Pangilinan J."/>
            <person name="LaButti K."/>
            <person name="Riley R."/>
            <person name="Lipzen A."/>
            <person name="Clum A."/>
            <person name="Drula E."/>
            <person name="Henrissat B."/>
            <person name="Kohler A."/>
            <person name="Grigoriev I.V."/>
            <person name="Martin F.M."/>
            <person name="Hacquard S."/>
        </authorList>
    </citation>
    <scope>NUCLEOTIDE SEQUENCE</scope>
    <source>
        <strain evidence="6">MPI-CAGE-AT-0016</strain>
    </source>
</reference>
<dbReference type="InterPro" id="IPR016053">
    <property type="entry name" value="Haem_Oase-like"/>
</dbReference>
<dbReference type="OrthoDB" id="652091at2759"/>
<feature type="transmembrane region" description="Helical" evidence="5">
    <location>
        <begin position="455"/>
        <end position="475"/>
    </location>
</feature>
<organism evidence="6 7">
    <name type="scientific">Plectosphaerella cucumerina</name>
    <dbReference type="NCBI Taxonomy" id="40658"/>
    <lineage>
        <taxon>Eukaryota</taxon>
        <taxon>Fungi</taxon>
        <taxon>Dikarya</taxon>
        <taxon>Ascomycota</taxon>
        <taxon>Pezizomycotina</taxon>
        <taxon>Sordariomycetes</taxon>
        <taxon>Hypocreomycetidae</taxon>
        <taxon>Glomerellales</taxon>
        <taxon>Plectosphaerellaceae</taxon>
        <taxon>Plectosphaerella</taxon>
    </lineage>
</organism>
<keyword evidence="7" id="KW-1185">Reference proteome</keyword>
<keyword evidence="1" id="KW-0349">Heme</keyword>
<sequence length="484" mass="53092">MPLSTGTPPPPGHRPRPLAEAINAATRNVHAKLNKLIIARLPLALPPCAPDPSLYASGLLHIAPIYITFETLWQEIIRQPTGHEGSDVDHPSESNVGPIDNASDTSDPADHMTNVLRDLFLPGLMRSDRLRSDIRAITGWSPQVVNEQLKTVSREGRLAEFIRHIRRAVEKRPHVLIAYSYILFMALFAGGRFLRASLESAAERDAFWEKSPSPVRPGDLSCHRSPRPPPTTPAEEMDLTTGFFDQSNTKHRRHVMNPDGTSLPLSFFHFAGKSDGEELKLEFKRRLADAEDKVGPQERHDIVQEAICIFENMLLLVAQLDTVCDTALDANADADPIMASPAAFGTRLRDSVAVAKERRAVAQNLSSDSEGRPDYPNFRGTGSDDQDECCALLGKSVRFEPKAPILDRKRGKPFLSMDGSGSRRSSSLCPAFASDYEKNEFAPAPAPKATTTKTIVSNIAMMAALAALIGTMYFARGRGEETPA</sequence>
<name>A0A8K0TJA9_9PEZI</name>
<feature type="transmembrane region" description="Helical" evidence="5">
    <location>
        <begin position="175"/>
        <end position="194"/>
    </location>
</feature>
<evidence type="ECO:0000256" key="2">
    <source>
        <dbReference type="ARBA" id="ARBA00022723"/>
    </source>
</evidence>
<comment type="caution">
    <text evidence="6">The sequence shown here is derived from an EMBL/GenBank/DDBJ whole genome shotgun (WGS) entry which is preliminary data.</text>
</comment>
<dbReference type="Gene3D" id="1.20.910.10">
    <property type="entry name" value="Heme oxygenase-like"/>
    <property type="match status" value="1"/>
</dbReference>
<dbReference type="CDD" id="cd19165">
    <property type="entry name" value="HemeO"/>
    <property type="match status" value="1"/>
</dbReference>
<dbReference type="GO" id="GO:0046872">
    <property type="term" value="F:metal ion binding"/>
    <property type="evidence" value="ECO:0007669"/>
    <property type="project" value="UniProtKB-KW"/>
</dbReference>
<dbReference type="InterPro" id="IPR002051">
    <property type="entry name" value="Haem_Oase"/>
</dbReference>
<feature type="region of interest" description="Disordered" evidence="4">
    <location>
        <begin position="81"/>
        <end position="109"/>
    </location>
</feature>
<keyword evidence="3" id="KW-0408">Iron</keyword>
<evidence type="ECO:0000256" key="4">
    <source>
        <dbReference type="SAM" id="MobiDB-lite"/>
    </source>
</evidence>
<dbReference type="EMBL" id="JAGPXD010000003">
    <property type="protein sequence ID" value="KAH7362521.1"/>
    <property type="molecule type" value="Genomic_DNA"/>
</dbReference>
<dbReference type="SUPFAM" id="SSF48613">
    <property type="entry name" value="Heme oxygenase-like"/>
    <property type="match status" value="1"/>
</dbReference>
<evidence type="ECO:0000256" key="1">
    <source>
        <dbReference type="ARBA" id="ARBA00022617"/>
    </source>
</evidence>
<dbReference type="Proteomes" id="UP000813385">
    <property type="component" value="Unassembled WGS sequence"/>
</dbReference>
<feature type="region of interest" description="Disordered" evidence="4">
    <location>
        <begin position="362"/>
        <end position="383"/>
    </location>
</feature>
<dbReference type="PANTHER" id="PTHR10720:SF0">
    <property type="entry name" value="HEME OXYGENASE"/>
    <property type="match status" value="1"/>
</dbReference>
<feature type="region of interest" description="Disordered" evidence="4">
    <location>
        <begin position="209"/>
        <end position="237"/>
    </location>
</feature>
<dbReference type="Pfam" id="PF01126">
    <property type="entry name" value="Heme_oxygenase"/>
    <property type="match status" value="1"/>
</dbReference>
<keyword evidence="2" id="KW-0479">Metal-binding</keyword>
<dbReference type="InterPro" id="IPR016084">
    <property type="entry name" value="Haem_Oase-like_multi-hlx"/>
</dbReference>
<keyword evidence="5" id="KW-0812">Transmembrane</keyword>
<proteinExistence type="predicted"/>
<gene>
    <name evidence="6" type="ORF">B0T11DRAFT_318198</name>
</gene>
<protein>
    <recommendedName>
        <fullName evidence="8">Heme oxygenase</fullName>
    </recommendedName>
</protein>
<evidence type="ECO:0000313" key="6">
    <source>
        <dbReference type="EMBL" id="KAH7362521.1"/>
    </source>
</evidence>
<evidence type="ECO:0000313" key="7">
    <source>
        <dbReference type="Proteomes" id="UP000813385"/>
    </source>
</evidence>
<accession>A0A8K0TJA9</accession>
<dbReference type="GO" id="GO:0004392">
    <property type="term" value="F:heme oxygenase (decyclizing) activity"/>
    <property type="evidence" value="ECO:0007669"/>
    <property type="project" value="InterPro"/>
</dbReference>
<keyword evidence="5" id="KW-0472">Membrane</keyword>
<dbReference type="PANTHER" id="PTHR10720">
    <property type="entry name" value="HEME OXYGENASE"/>
    <property type="match status" value="1"/>
</dbReference>
<dbReference type="GO" id="GO:0006788">
    <property type="term" value="P:heme oxidation"/>
    <property type="evidence" value="ECO:0007669"/>
    <property type="project" value="InterPro"/>
</dbReference>
<dbReference type="AlphaFoldDB" id="A0A8K0TJA9"/>
<evidence type="ECO:0008006" key="8">
    <source>
        <dbReference type="Google" id="ProtNLM"/>
    </source>
</evidence>
<evidence type="ECO:0000256" key="5">
    <source>
        <dbReference type="SAM" id="Phobius"/>
    </source>
</evidence>